<feature type="domain" description="HTH cro/C1-type" evidence="1">
    <location>
        <begin position="10"/>
        <end position="68"/>
    </location>
</feature>
<dbReference type="InterPro" id="IPR001387">
    <property type="entry name" value="Cro/C1-type_HTH"/>
</dbReference>
<dbReference type="AlphaFoldDB" id="A0A9D1KXR2"/>
<organism evidence="2 3">
    <name type="scientific">Candidatus Onthocola gallistercoris</name>
    <dbReference type="NCBI Taxonomy" id="2840876"/>
    <lineage>
        <taxon>Bacteria</taxon>
        <taxon>Bacillati</taxon>
        <taxon>Bacillota</taxon>
        <taxon>Bacilli</taxon>
        <taxon>Candidatus Onthocola</taxon>
    </lineage>
</organism>
<dbReference type="CDD" id="cd00093">
    <property type="entry name" value="HTH_XRE"/>
    <property type="match status" value="1"/>
</dbReference>
<protein>
    <submittedName>
        <fullName evidence="2">Helix-turn-helix transcriptional regulator</fullName>
    </submittedName>
</protein>
<gene>
    <name evidence="2" type="ORF">IAB63_10930</name>
</gene>
<reference evidence="2" key="2">
    <citation type="journal article" date="2021" name="PeerJ">
        <title>Extensive microbial diversity within the chicken gut microbiome revealed by metagenomics and culture.</title>
        <authorList>
            <person name="Gilroy R."/>
            <person name="Ravi A."/>
            <person name="Getino M."/>
            <person name="Pursley I."/>
            <person name="Horton D.L."/>
            <person name="Alikhan N.F."/>
            <person name="Baker D."/>
            <person name="Gharbi K."/>
            <person name="Hall N."/>
            <person name="Watson M."/>
            <person name="Adriaenssens E.M."/>
            <person name="Foster-Nyarko E."/>
            <person name="Jarju S."/>
            <person name="Secka A."/>
            <person name="Antonio M."/>
            <person name="Oren A."/>
            <person name="Chaudhuri R.R."/>
            <person name="La Ragione R."/>
            <person name="Hildebrand F."/>
            <person name="Pallen M.J."/>
        </authorList>
    </citation>
    <scope>NUCLEOTIDE SEQUENCE</scope>
    <source>
        <strain evidence="2">CHK187-14744</strain>
    </source>
</reference>
<dbReference type="GO" id="GO:0003677">
    <property type="term" value="F:DNA binding"/>
    <property type="evidence" value="ECO:0007669"/>
    <property type="project" value="InterPro"/>
</dbReference>
<proteinExistence type="predicted"/>
<dbReference type="PROSITE" id="PS50943">
    <property type="entry name" value="HTH_CROC1"/>
    <property type="match status" value="1"/>
</dbReference>
<dbReference type="SUPFAM" id="SSF47413">
    <property type="entry name" value="lambda repressor-like DNA-binding domains"/>
    <property type="match status" value="1"/>
</dbReference>
<reference evidence="2" key="1">
    <citation type="submission" date="2020-10" db="EMBL/GenBank/DDBJ databases">
        <authorList>
            <person name="Gilroy R."/>
        </authorList>
    </citation>
    <scope>NUCLEOTIDE SEQUENCE</scope>
    <source>
        <strain evidence="2">CHK187-14744</strain>
    </source>
</reference>
<comment type="caution">
    <text evidence="2">The sequence shown here is derived from an EMBL/GenBank/DDBJ whole genome shotgun (WGS) entry which is preliminary data.</text>
</comment>
<dbReference type="Pfam" id="PF01381">
    <property type="entry name" value="HTH_3"/>
    <property type="match status" value="1"/>
</dbReference>
<dbReference type="Gene3D" id="1.10.260.40">
    <property type="entry name" value="lambda repressor-like DNA-binding domains"/>
    <property type="match status" value="1"/>
</dbReference>
<dbReference type="InterPro" id="IPR010982">
    <property type="entry name" value="Lambda_DNA-bd_dom_sf"/>
</dbReference>
<evidence type="ECO:0000259" key="1">
    <source>
        <dbReference type="PROSITE" id="PS50943"/>
    </source>
</evidence>
<dbReference type="Proteomes" id="UP000824164">
    <property type="component" value="Unassembled WGS sequence"/>
</dbReference>
<evidence type="ECO:0000313" key="3">
    <source>
        <dbReference type="Proteomes" id="UP000824164"/>
    </source>
</evidence>
<dbReference type="EMBL" id="DVLT01000070">
    <property type="protein sequence ID" value="HIU03753.1"/>
    <property type="molecule type" value="Genomic_DNA"/>
</dbReference>
<name>A0A9D1KXR2_9FIRM</name>
<evidence type="ECO:0000313" key="2">
    <source>
        <dbReference type="EMBL" id="HIU03753.1"/>
    </source>
</evidence>
<accession>A0A9D1KXR2</accession>
<dbReference type="SMART" id="SM00530">
    <property type="entry name" value="HTH_XRE"/>
    <property type="match status" value="1"/>
</dbReference>
<sequence>MKNPLIAERLKFYRKKCNLSVEAVSKALSTPDVPVAKKTVYGWESGHTQPDADTLMRLCDLYHIADILGTFGYRHSDTPPHLNLSRYEKEIIRQYRRHPEMHDAIHRILYMEESDVPEPPDDHYYF</sequence>